<dbReference type="SUPFAM" id="SSF53955">
    <property type="entry name" value="Lysozyme-like"/>
    <property type="match status" value="1"/>
</dbReference>
<reference evidence="5 6" key="1">
    <citation type="submission" date="2015-07" db="EMBL/GenBank/DDBJ databases">
        <title>Draft genome of Achromobacter spanius.</title>
        <authorList>
            <person name="Wang X."/>
        </authorList>
    </citation>
    <scope>NUCLEOTIDE SEQUENCE [LARGE SCALE GENOMIC DNA]</scope>
    <source>
        <strain evidence="5 6">CGMCC9173</strain>
    </source>
</reference>
<evidence type="ECO:0000313" key="5">
    <source>
        <dbReference type="EMBL" id="KNE28168.1"/>
    </source>
</evidence>
<comment type="caution">
    <text evidence="5">The sequence shown here is derived from an EMBL/GenBank/DDBJ whole genome shotgun (WGS) entry which is preliminary data.</text>
</comment>
<dbReference type="Gene3D" id="1.10.530.10">
    <property type="match status" value="1"/>
</dbReference>
<dbReference type="Proteomes" id="UP000037511">
    <property type="component" value="Unassembled WGS sequence"/>
</dbReference>
<dbReference type="InterPro" id="IPR023346">
    <property type="entry name" value="Lysozyme-like_dom_sf"/>
</dbReference>
<feature type="region of interest" description="Disordered" evidence="3">
    <location>
        <begin position="733"/>
        <end position="763"/>
    </location>
</feature>
<protein>
    <recommendedName>
        <fullName evidence="4">Transglycosylase SLT domain-containing protein</fullName>
    </recommendedName>
</protein>
<name>A0AAW3I5X4_9BURK</name>
<dbReference type="Pfam" id="PF01464">
    <property type="entry name" value="SLT"/>
    <property type="match status" value="1"/>
</dbReference>
<proteinExistence type="inferred from homology"/>
<evidence type="ECO:0000313" key="6">
    <source>
        <dbReference type="Proteomes" id="UP000037511"/>
    </source>
</evidence>
<dbReference type="InterPro" id="IPR008258">
    <property type="entry name" value="Transglycosylase_SLT_dom_1"/>
</dbReference>
<comment type="similarity">
    <text evidence="1">Belongs to the transglycosylase Slt family.</text>
</comment>
<evidence type="ECO:0000259" key="4">
    <source>
        <dbReference type="Pfam" id="PF01464"/>
    </source>
</evidence>
<evidence type="ECO:0000256" key="3">
    <source>
        <dbReference type="SAM" id="MobiDB-lite"/>
    </source>
</evidence>
<gene>
    <name evidence="5" type="ORF">AFM18_08360</name>
</gene>
<organism evidence="5 6">
    <name type="scientific">Achromobacter spanius</name>
    <dbReference type="NCBI Taxonomy" id="217203"/>
    <lineage>
        <taxon>Bacteria</taxon>
        <taxon>Pseudomonadati</taxon>
        <taxon>Pseudomonadota</taxon>
        <taxon>Betaproteobacteria</taxon>
        <taxon>Burkholderiales</taxon>
        <taxon>Alcaligenaceae</taxon>
        <taxon>Achromobacter</taxon>
    </lineage>
</organism>
<dbReference type="RefSeq" id="WP_050446332.1">
    <property type="nucleotide sequence ID" value="NZ_LGVG01000008.1"/>
</dbReference>
<evidence type="ECO:0000256" key="1">
    <source>
        <dbReference type="ARBA" id="ARBA00007734"/>
    </source>
</evidence>
<dbReference type="AlphaFoldDB" id="A0AAW3I5X4"/>
<sequence length="830" mass="85756">MTQIDERRVAALAAASKPVGQIVGEAEPSAFAGVASEVPRGVALGSYRAIGAVADLAASAYQPLLTGLERATGVEAMNPFSEVARSADQFARVYMPDPLTTGMAGQLVNGVASVITQVGLGAGAALASGGTGIGAMWAGSATAGGATGRGTYQEMTERGVDANTALNAAFVDAVATGGGALLPGAIGYAGAAAPFAAAGVGVGRAGFVGLNAAYGAASNMALGIAQRGSIHNLLKAGGYDTMAEQYKPMDAAALAAEGILGGVFAAGGAAAGLSWRAQGTVDAALAARDSAHANVATAPGIPTEPGDATAHRSAMDSAVTALAQGREVDMRGTGVDAAAFLPRASDPTPARMALGYYADELPASQRYFPSRQLTGVAVEQRRTLRYDAAELNEYAAHIEQEYELPAGLINALKNAGERSNSNQTSPAGARGVMQFMPENLRKYGVTDATDPVQMIDAAGRYLRDTMRQYGGNVDAMIADYNGGPRQAREVLAGRQPKAKETRDYLARVREWMGRDSFSERGQPTETLPRFPAEQARAAAAIDQEVIRLEGARAEMLATGANEAELGQVARMRDELAEVTQMRQGMGEEPAIRARAKEIQGSESRVSYKQALSRARKQISQEVGDVDARIQRLEASLEQNRDAAQALQRLGEIDARLADLRETRAAIDAPAAARTPISAAIEDVTTAPARSAEVQPIVTAGGQAESAPVRLPGESADVQPAGVPRANAAAAGVAPVRQGPAVEPAQPSAMRAEPTAQDGGRASGGQTDIETQAGLALLDEQGDIRVLVEDENGGTREVSLREELRAAEAELEYGTPEALNAAVMCALMRGG</sequence>
<dbReference type="PANTHER" id="PTHR37423">
    <property type="entry name" value="SOLUBLE LYTIC MUREIN TRANSGLYCOSYLASE-RELATED"/>
    <property type="match status" value="1"/>
</dbReference>
<evidence type="ECO:0000256" key="2">
    <source>
        <dbReference type="SAM" id="Coils"/>
    </source>
</evidence>
<dbReference type="EMBL" id="LGVG01000008">
    <property type="protein sequence ID" value="KNE28168.1"/>
    <property type="molecule type" value="Genomic_DNA"/>
</dbReference>
<accession>A0AAW3I5X4</accession>
<dbReference type="CDD" id="cd00254">
    <property type="entry name" value="LT-like"/>
    <property type="match status" value="1"/>
</dbReference>
<dbReference type="PANTHER" id="PTHR37423:SF2">
    <property type="entry name" value="MEMBRANE-BOUND LYTIC MUREIN TRANSGLYCOSYLASE C"/>
    <property type="match status" value="1"/>
</dbReference>
<feature type="coiled-coil region" evidence="2">
    <location>
        <begin position="629"/>
        <end position="662"/>
    </location>
</feature>
<feature type="domain" description="Transglycosylase SLT" evidence="4">
    <location>
        <begin position="395"/>
        <end position="500"/>
    </location>
</feature>
<keyword evidence="2" id="KW-0175">Coiled coil</keyword>